<name>A0A7K0DDG3_9NOCA</name>
<dbReference type="RefSeq" id="WP_194290101.1">
    <property type="nucleotide sequence ID" value="NZ_WEGK01000022.1"/>
</dbReference>
<evidence type="ECO:0000313" key="3">
    <source>
        <dbReference type="Proteomes" id="UP000438448"/>
    </source>
</evidence>
<comment type="caution">
    <text evidence="2">The sequence shown here is derived from an EMBL/GenBank/DDBJ whole genome shotgun (WGS) entry which is preliminary data.</text>
</comment>
<accession>A0A7K0DDG3</accession>
<sequence length="160" mass="16650">MTTPVKVFTPIKRVPTMIGKAQNGQKLPFGPYTLPQIAGGATLLVISSVCAMVLPINAAVTFVVGLAVTGVSVFGLGLVPYTGVRMTSRVLWVGRLIFVRKPVSASGVPIDVDSADTEMFVEESVVVILPGGEIERAAAPRWPLALSGSDSAAIESGGRD</sequence>
<keyword evidence="1" id="KW-0812">Transmembrane</keyword>
<feature type="transmembrane region" description="Helical" evidence="1">
    <location>
        <begin position="32"/>
        <end position="54"/>
    </location>
</feature>
<evidence type="ECO:0000313" key="2">
    <source>
        <dbReference type="EMBL" id="MQY23649.1"/>
    </source>
</evidence>
<keyword evidence="3" id="KW-1185">Reference proteome</keyword>
<dbReference type="Proteomes" id="UP000438448">
    <property type="component" value="Unassembled WGS sequence"/>
</dbReference>
<keyword evidence="1" id="KW-1133">Transmembrane helix</keyword>
<gene>
    <name evidence="2" type="ORF">NRB20_67800</name>
</gene>
<reference evidence="2 3" key="1">
    <citation type="submission" date="2019-10" db="EMBL/GenBank/DDBJ databases">
        <title>Nocardia macrotermitis sp. nov. and Nocardia aurantia sp. nov., isolated from the gut of fungus growing-termite Macrotermes natalensis.</title>
        <authorList>
            <person name="Benndorf R."/>
            <person name="Schwitalla J."/>
            <person name="Martin K."/>
            <person name="De Beer W."/>
            <person name="Kaster A.-K."/>
            <person name="Vollmers J."/>
            <person name="Poulsen M."/>
            <person name="Beemelmanns C."/>
        </authorList>
    </citation>
    <scope>NUCLEOTIDE SEQUENCE [LARGE SCALE GENOMIC DNA]</scope>
    <source>
        <strain evidence="2 3">RB20</strain>
    </source>
</reference>
<dbReference type="AlphaFoldDB" id="A0A7K0DDG3"/>
<keyword evidence="1" id="KW-0472">Membrane</keyword>
<dbReference type="EMBL" id="WEGK01000022">
    <property type="protein sequence ID" value="MQY23649.1"/>
    <property type="molecule type" value="Genomic_DNA"/>
</dbReference>
<organism evidence="2 3">
    <name type="scientific">Nocardia macrotermitis</name>
    <dbReference type="NCBI Taxonomy" id="2585198"/>
    <lineage>
        <taxon>Bacteria</taxon>
        <taxon>Bacillati</taxon>
        <taxon>Actinomycetota</taxon>
        <taxon>Actinomycetes</taxon>
        <taxon>Mycobacteriales</taxon>
        <taxon>Nocardiaceae</taxon>
        <taxon>Nocardia</taxon>
    </lineage>
</organism>
<evidence type="ECO:0000256" key="1">
    <source>
        <dbReference type="SAM" id="Phobius"/>
    </source>
</evidence>
<feature type="transmembrane region" description="Helical" evidence="1">
    <location>
        <begin position="60"/>
        <end position="79"/>
    </location>
</feature>
<proteinExistence type="predicted"/>
<protein>
    <submittedName>
        <fullName evidence="2">Uncharacterized protein</fullName>
    </submittedName>
</protein>